<evidence type="ECO:0000256" key="14">
    <source>
        <dbReference type="SAM" id="MobiDB-lite"/>
    </source>
</evidence>
<dbReference type="GO" id="GO:0046656">
    <property type="term" value="P:folic acid biosynthetic process"/>
    <property type="evidence" value="ECO:0007669"/>
    <property type="project" value="UniProtKB-KW"/>
</dbReference>
<dbReference type="FunFam" id="3.20.20.20:FF:000006">
    <property type="entry name" value="Dihydropteroate synthase"/>
    <property type="match status" value="1"/>
</dbReference>
<evidence type="ECO:0000256" key="2">
    <source>
        <dbReference type="ARBA" id="ARBA00001946"/>
    </source>
</evidence>
<evidence type="ECO:0000256" key="7">
    <source>
        <dbReference type="ARBA" id="ARBA00022679"/>
    </source>
</evidence>
<dbReference type="InterPro" id="IPR006390">
    <property type="entry name" value="DHP_synth_dom"/>
</dbReference>
<protein>
    <recommendedName>
        <fullName evidence="6 13">Dihydropteroate synthase</fullName>
        <shortName evidence="13">DHPS</shortName>
        <ecNumber evidence="5 13">2.5.1.15</ecNumber>
    </recommendedName>
    <alternativeName>
        <fullName evidence="11 13">Dihydropteroate pyrophosphorylase</fullName>
    </alternativeName>
</protein>
<dbReference type="GO" id="GO:0004156">
    <property type="term" value="F:dihydropteroate synthase activity"/>
    <property type="evidence" value="ECO:0007669"/>
    <property type="project" value="UniProtKB-EC"/>
</dbReference>
<comment type="cofactor">
    <cofactor evidence="2 13">
        <name>Mg(2+)</name>
        <dbReference type="ChEBI" id="CHEBI:18420"/>
    </cofactor>
</comment>
<feature type="domain" description="Pterin-binding" evidence="15">
    <location>
        <begin position="39"/>
        <end position="286"/>
    </location>
</feature>
<evidence type="ECO:0000256" key="12">
    <source>
        <dbReference type="ARBA" id="ARBA00053449"/>
    </source>
</evidence>
<evidence type="ECO:0000256" key="13">
    <source>
        <dbReference type="RuleBase" id="RU361205"/>
    </source>
</evidence>
<dbReference type="PROSITE" id="PS00793">
    <property type="entry name" value="DHPS_2"/>
    <property type="match status" value="1"/>
</dbReference>
<keyword evidence="7 13" id="KW-0808">Transferase</keyword>
<comment type="pathway">
    <text evidence="3 13">Cofactor biosynthesis; tetrahydrofolate biosynthesis; 7,8-dihydrofolate from 2-amino-4-hydroxy-6-hydroxymethyl-7,8-dihydropteridine diphosphate and 4-aminobenzoate: step 1/2.</text>
</comment>
<keyword evidence="8 13" id="KW-0479">Metal-binding</keyword>
<dbReference type="AlphaFoldDB" id="A0A1H3QHK7"/>
<evidence type="ECO:0000256" key="4">
    <source>
        <dbReference type="ARBA" id="ARBA00009503"/>
    </source>
</evidence>
<dbReference type="Pfam" id="PF00809">
    <property type="entry name" value="Pterin_bind"/>
    <property type="match status" value="1"/>
</dbReference>
<dbReference type="EMBL" id="FNPV01000009">
    <property type="protein sequence ID" value="SDZ12857.1"/>
    <property type="molecule type" value="Genomic_DNA"/>
</dbReference>
<dbReference type="UniPathway" id="UPA00077">
    <property type="reaction ID" value="UER00156"/>
</dbReference>
<feature type="compositionally biased region" description="Basic and acidic residues" evidence="14">
    <location>
        <begin position="1"/>
        <end position="15"/>
    </location>
</feature>
<dbReference type="PANTHER" id="PTHR20941:SF1">
    <property type="entry name" value="FOLIC ACID SYNTHESIS PROTEIN FOL1"/>
    <property type="match status" value="1"/>
</dbReference>
<dbReference type="CDD" id="cd00739">
    <property type="entry name" value="DHPS"/>
    <property type="match status" value="1"/>
</dbReference>
<dbReference type="GO" id="GO:0046654">
    <property type="term" value="P:tetrahydrofolate biosynthetic process"/>
    <property type="evidence" value="ECO:0007669"/>
    <property type="project" value="UniProtKB-UniPathway"/>
</dbReference>
<dbReference type="PROSITE" id="PS50972">
    <property type="entry name" value="PTERIN_BINDING"/>
    <property type="match status" value="1"/>
</dbReference>
<dbReference type="GO" id="GO:0005829">
    <property type="term" value="C:cytosol"/>
    <property type="evidence" value="ECO:0007669"/>
    <property type="project" value="TreeGrafter"/>
</dbReference>
<evidence type="ECO:0000256" key="8">
    <source>
        <dbReference type="ARBA" id="ARBA00022723"/>
    </source>
</evidence>
<dbReference type="PANTHER" id="PTHR20941">
    <property type="entry name" value="FOLATE SYNTHESIS PROTEINS"/>
    <property type="match status" value="1"/>
</dbReference>
<comment type="function">
    <text evidence="12 13">Catalyzes the condensation of para-aminobenzoate (pABA) with 6-hydroxymethyl-7,8-dihydropterin diphosphate (DHPt-PP) to form 7,8-dihydropteroate (H2Pte), the immediate precursor of folate derivatives.</text>
</comment>
<dbReference type="Gene3D" id="3.20.20.20">
    <property type="entry name" value="Dihydropteroate synthase-like"/>
    <property type="match status" value="1"/>
</dbReference>
<comment type="similarity">
    <text evidence="4 13">Belongs to the DHPS family.</text>
</comment>
<dbReference type="NCBIfam" id="TIGR01496">
    <property type="entry name" value="DHPS"/>
    <property type="match status" value="1"/>
</dbReference>
<evidence type="ECO:0000313" key="17">
    <source>
        <dbReference type="Proteomes" id="UP000199230"/>
    </source>
</evidence>
<organism evidence="16 17">
    <name type="scientific">Tindallia californiensis</name>
    <dbReference type="NCBI Taxonomy" id="159292"/>
    <lineage>
        <taxon>Bacteria</taxon>
        <taxon>Bacillati</taxon>
        <taxon>Bacillota</taxon>
        <taxon>Clostridia</taxon>
        <taxon>Peptostreptococcales</taxon>
        <taxon>Tindalliaceae</taxon>
        <taxon>Tindallia</taxon>
    </lineage>
</organism>
<keyword evidence="17" id="KW-1185">Reference proteome</keyword>
<name>A0A1H3QHK7_9FIRM</name>
<gene>
    <name evidence="16" type="ORF">SAMN05192546_10991</name>
</gene>
<dbReference type="STRING" id="159292.SAMN05192546_10991"/>
<evidence type="ECO:0000256" key="11">
    <source>
        <dbReference type="ARBA" id="ARBA00030193"/>
    </source>
</evidence>
<reference evidence="16 17" key="1">
    <citation type="submission" date="2016-10" db="EMBL/GenBank/DDBJ databases">
        <authorList>
            <person name="de Groot N.N."/>
        </authorList>
    </citation>
    <scope>NUCLEOTIDE SEQUENCE [LARGE SCALE GENOMIC DNA]</scope>
    <source>
        <strain evidence="16 17">APO</strain>
    </source>
</reference>
<accession>A0A1H3QHK7</accession>
<evidence type="ECO:0000256" key="5">
    <source>
        <dbReference type="ARBA" id="ARBA00012458"/>
    </source>
</evidence>
<dbReference type="SUPFAM" id="SSF51717">
    <property type="entry name" value="Dihydropteroate synthetase-like"/>
    <property type="match status" value="1"/>
</dbReference>
<dbReference type="InterPro" id="IPR000489">
    <property type="entry name" value="Pterin-binding_dom"/>
</dbReference>
<keyword evidence="9 13" id="KW-0460">Magnesium</keyword>
<evidence type="ECO:0000256" key="9">
    <source>
        <dbReference type="ARBA" id="ARBA00022842"/>
    </source>
</evidence>
<sequence>MTKRTTKQEKTETIHKSKPQKPLDPLELRGYSLPLGKRTLIMGILNVTPDSFSDGGQFTEVEKALFHGKKMVEEGADIIDIGGESTRPGAIKVEEEEELKRVMPMVKALVEALEVPISVDTYKAPVAKAALEAGVHMINDVWGLQRDKEMASVVASFGVPVCIMHNQEGTEYKEDILSSIKKFFEKSLTMAREAGIDDKNILLDPGIGFGKTPEQNIYVMGRLQELQEFGYPVLLGTSRKSMIGKILDLAPEQRMEGTLATNVIGVYQGVEIIRVHDIKENLRGIKVADAILRGVEHG</sequence>
<dbReference type="Proteomes" id="UP000199230">
    <property type="component" value="Unassembled WGS sequence"/>
</dbReference>
<evidence type="ECO:0000256" key="10">
    <source>
        <dbReference type="ARBA" id="ARBA00022909"/>
    </source>
</evidence>
<dbReference type="OrthoDB" id="9811744at2"/>
<evidence type="ECO:0000313" key="16">
    <source>
        <dbReference type="EMBL" id="SDZ12857.1"/>
    </source>
</evidence>
<evidence type="ECO:0000256" key="3">
    <source>
        <dbReference type="ARBA" id="ARBA00004763"/>
    </source>
</evidence>
<feature type="region of interest" description="Disordered" evidence="14">
    <location>
        <begin position="1"/>
        <end position="25"/>
    </location>
</feature>
<evidence type="ECO:0000259" key="15">
    <source>
        <dbReference type="PROSITE" id="PS50972"/>
    </source>
</evidence>
<comment type="catalytic activity">
    <reaction evidence="1">
        <text>(7,8-dihydropterin-6-yl)methyl diphosphate + 4-aminobenzoate = 7,8-dihydropteroate + diphosphate</text>
        <dbReference type="Rhea" id="RHEA:19949"/>
        <dbReference type="ChEBI" id="CHEBI:17836"/>
        <dbReference type="ChEBI" id="CHEBI:17839"/>
        <dbReference type="ChEBI" id="CHEBI:33019"/>
        <dbReference type="ChEBI" id="CHEBI:72950"/>
        <dbReference type="EC" id="2.5.1.15"/>
    </reaction>
</comment>
<dbReference type="GO" id="GO:0046872">
    <property type="term" value="F:metal ion binding"/>
    <property type="evidence" value="ECO:0007669"/>
    <property type="project" value="UniProtKB-KW"/>
</dbReference>
<dbReference type="PROSITE" id="PS00792">
    <property type="entry name" value="DHPS_1"/>
    <property type="match status" value="1"/>
</dbReference>
<evidence type="ECO:0000256" key="1">
    <source>
        <dbReference type="ARBA" id="ARBA00000012"/>
    </source>
</evidence>
<dbReference type="EC" id="2.5.1.15" evidence="5 13"/>
<dbReference type="InterPro" id="IPR011005">
    <property type="entry name" value="Dihydropteroate_synth-like_sf"/>
</dbReference>
<proteinExistence type="inferred from homology"/>
<evidence type="ECO:0000256" key="6">
    <source>
        <dbReference type="ARBA" id="ARBA00016919"/>
    </source>
</evidence>
<keyword evidence="10 13" id="KW-0289">Folate biosynthesis</keyword>
<dbReference type="InterPro" id="IPR045031">
    <property type="entry name" value="DHP_synth-like"/>
</dbReference>